<reference evidence="1" key="1">
    <citation type="submission" date="2020-11" db="EMBL/GenBank/DDBJ databases">
        <authorList>
            <consortium name="DOE Joint Genome Institute"/>
            <person name="Ahrendt S."/>
            <person name="Riley R."/>
            <person name="Andreopoulos W."/>
            <person name="Labutti K."/>
            <person name="Pangilinan J."/>
            <person name="Ruiz-Duenas F.J."/>
            <person name="Barrasa J.M."/>
            <person name="Sanchez-Garcia M."/>
            <person name="Camarero S."/>
            <person name="Miyauchi S."/>
            <person name="Serrano A."/>
            <person name="Linde D."/>
            <person name="Babiker R."/>
            <person name="Drula E."/>
            <person name="Ayuso-Fernandez I."/>
            <person name="Pacheco R."/>
            <person name="Padilla G."/>
            <person name="Ferreira P."/>
            <person name="Barriuso J."/>
            <person name="Kellner H."/>
            <person name="Castanera R."/>
            <person name="Alfaro M."/>
            <person name="Ramirez L."/>
            <person name="Pisabarro A.G."/>
            <person name="Kuo A."/>
            <person name="Tritt A."/>
            <person name="Lipzen A."/>
            <person name="He G."/>
            <person name="Yan M."/>
            <person name="Ng V."/>
            <person name="Cullen D."/>
            <person name="Martin F."/>
            <person name="Rosso M.-N."/>
            <person name="Henrissat B."/>
            <person name="Hibbett D."/>
            <person name="Martinez A.T."/>
            <person name="Grigoriev I.V."/>
        </authorList>
    </citation>
    <scope>NUCLEOTIDE SEQUENCE</scope>
    <source>
        <strain evidence="1">MF-IS2</strain>
    </source>
</reference>
<keyword evidence="2" id="KW-1185">Reference proteome</keyword>
<sequence>MSDYGLLGSENPTIMETYIPNRTDFGGPAVRPGAKMDIQGPKFWSPGPPKIGQPGRAMGVFLYSYPAKISSMACIDLWDDNPTNIREHFNPFEWIGIGKKIFVNNRGKRFTSSLEATALPDLAQFALLVPFHLLALLSAPLVQAPLDSLKPLEIKWDTTLLDTRKTNVYLYAPAATLFRVAIWQNVDFTAGSVTVDLMPRWWNSSASTYLQLGIVPSGQSLQLFMPYIWQPPSCCRYVDQDEGRDHRGPKLSSDQTSHMSDQQPAAAVLIPLLLIIGCVIGLIRWQCKQATQKPQQLSVAVDERVASLFSFGGIRPAYGFALDGGAGNQASIGARQMLQMRTGVGLRNPPSIGGERGSRESFVDGVRQSRVSFANDPRRSRESRCARAFHHDYVPLVPSIPAGVAAAFPSDEDGALSPRQTHGPLALTPEDICAHIVVLDCVVRPIINRYYSTKGRDRRRPPALSITAMRTDQGKDYLLPAPAPAHTPCPTSVNSFPATNNDVAASIMSPDEMLYADAERRSNHTMTPVNGVSYPMPVASPVSPTMPMPMPMSPPPTMAVVTLLPMSPVNMGNGVRPLFGPMDVMSQTNTGNGYGRKGSVVVRQYGGARYEIGEDEDAYGGTA</sequence>
<dbReference type="OrthoDB" id="3124786at2759"/>
<dbReference type="EMBL" id="MU151346">
    <property type="protein sequence ID" value="KAF9444815.1"/>
    <property type="molecule type" value="Genomic_DNA"/>
</dbReference>
<gene>
    <name evidence="1" type="ORF">P691DRAFT_786046</name>
</gene>
<protein>
    <submittedName>
        <fullName evidence="1">Uncharacterized protein</fullName>
    </submittedName>
</protein>
<comment type="caution">
    <text evidence="1">The sequence shown here is derived from an EMBL/GenBank/DDBJ whole genome shotgun (WGS) entry which is preliminary data.</text>
</comment>
<name>A0A9P5X801_9AGAR</name>
<evidence type="ECO:0000313" key="1">
    <source>
        <dbReference type="EMBL" id="KAF9444815.1"/>
    </source>
</evidence>
<accession>A0A9P5X801</accession>
<dbReference type="Proteomes" id="UP000807342">
    <property type="component" value="Unassembled WGS sequence"/>
</dbReference>
<evidence type="ECO:0000313" key="2">
    <source>
        <dbReference type="Proteomes" id="UP000807342"/>
    </source>
</evidence>
<proteinExistence type="predicted"/>
<dbReference type="AlphaFoldDB" id="A0A9P5X801"/>
<organism evidence="1 2">
    <name type="scientific">Macrolepiota fuliginosa MF-IS2</name>
    <dbReference type="NCBI Taxonomy" id="1400762"/>
    <lineage>
        <taxon>Eukaryota</taxon>
        <taxon>Fungi</taxon>
        <taxon>Dikarya</taxon>
        <taxon>Basidiomycota</taxon>
        <taxon>Agaricomycotina</taxon>
        <taxon>Agaricomycetes</taxon>
        <taxon>Agaricomycetidae</taxon>
        <taxon>Agaricales</taxon>
        <taxon>Agaricineae</taxon>
        <taxon>Agaricaceae</taxon>
        <taxon>Macrolepiota</taxon>
    </lineage>
</organism>